<gene>
    <name evidence="2" type="ORF">NDR86_29315</name>
</gene>
<accession>A0A9X2J231</accession>
<keyword evidence="3" id="KW-1185">Reference proteome</keyword>
<reference evidence="2" key="1">
    <citation type="submission" date="2022-06" db="EMBL/GenBank/DDBJ databases">
        <title>Novel species in genus nocardia.</title>
        <authorList>
            <person name="Li F."/>
        </authorList>
    </citation>
    <scope>NUCLEOTIDE SEQUENCE</scope>
    <source>
        <strain evidence="2">CDC141</strain>
    </source>
</reference>
<keyword evidence="1" id="KW-0732">Signal</keyword>
<sequence>MRPLTRVCGALLAQAAVLATLGCNVLTLDPERHGESSPAAGAVRHDPEPLMKNFPLIGRPVAVSWVTWDNSSGRAPGPSTYWLDAIVELEPETAAALRSRYTPTEPADPPALHDALRSAVPSGPYLSGAEFDAVLGGSEQWDGSATGYLHRDRPILVFQASAGG</sequence>
<comment type="caution">
    <text evidence="2">The sequence shown here is derived from an EMBL/GenBank/DDBJ whole genome shotgun (WGS) entry which is preliminary data.</text>
</comment>
<feature type="chain" id="PRO_5040806640" description="Lipoprotein" evidence="1">
    <location>
        <begin position="20"/>
        <end position="164"/>
    </location>
</feature>
<evidence type="ECO:0000313" key="3">
    <source>
        <dbReference type="Proteomes" id="UP001139157"/>
    </source>
</evidence>
<evidence type="ECO:0008006" key="4">
    <source>
        <dbReference type="Google" id="ProtNLM"/>
    </source>
</evidence>
<name>A0A9X2J231_9NOCA</name>
<dbReference type="EMBL" id="JAMRXG010000016">
    <property type="protein sequence ID" value="MCM6777596.1"/>
    <property type="molecule type" value="Genomic_DNA"/>
</dbReference>
<dbReference type="AlphaFoldDB" id="A0A9X2J231"/>
<evidence type="ECO:0000313" key="2">
    <source>
        <dbReference type="EMBL" id="MCM6777596.1"/>
    </source>
</evidence>
<organism evidence="2 3">
    <name type="scientific">Nocardia pulmonis</name>
    <dbReference type="NCBI Taxonomy" id="2951408"/>
    <lineage>
        <taxon>Bacteria</taxon>
        <taxon>Bacillati</taxon>
        <taxon>Actinomycetota</taxon>
        <taxon>Actinomycetes</taxon>
        <taxon>Mycobacteriales</taxon>
        <taxon>Nocardiaceae</taxon>
        <taxon>Nocardia</taxon>
    </lineage>
</organism>
<proteinExistence type="predicted"/>
<evidence type="ECO:0000256" key="1">
    <source>
        <dbReference type="SAM" id="SignalP"/>
    </source>
</evidence>
<dbReference type="RefSeq" id="WP_251916904.1">
    <property type="nucleotide sequence ID" value="NZ_JAMRXG010000016.1"/>
</dbReference>
<dbReference type="Proteomes" id="UP001139157">
    <property type="component" value="Unassembled WGS sequence"/>
</dbReference>
<dbReference type="PROSITE" id="PS51257">
    <property type="entry name" value="PROKAR_LIPOPROTEIN"/>
    <property type="match status" value="1"/>
</dbReference>
<protein>
    <recommendedName>
        <fullName evidence="4">Lipoprotein</fullName>
    </recommendedName>
</protein>
<feature type="signal peptide" evidence="1">
    <location>
        <begin position="1"/>
        <end position="19"/>
    </location>
</feature>